<reference evidence="1 2" key="2">
    <citation type="journal article" date="2013" name="Genome Announc.">
        <title>Draft Genome Sequences of Porphyromonas crevioricanis JCM 15906T and Porphyromonas cansulci JCM 13913T Isolated from a Canine Oral Cavity.</title>
        <authorList>
            <person name="Sakamoto M."/>
            <person name="Tanaka N."/>
            <person name="Shiwa Y."/>
            <person name="Yoshikawa H."/>
            <person name="Ohkuma M."/>
        </authorList>
    </citation>
    <scope>NUCLEOTIDE SEQUENCE [LARGE SCALE GENOMIC DNA]</scope>
    <source>
        <strain evidence="1 2">JCM 15906</strain>
    </source>
</reference>
<accession>T1CN29</accession>
<dbReference type="Proteomes" id="UP000018031">
    <property type="component" value="Unassembled WGS sequence"/>
</dbReference>
<organism evidence="1 2">
    <name type="scientific">Porphyromonas crevioricanis JCM 15906</name>
    <dbReference type="NCBI Taxonomy" id="1305617"/>
    <lineage>
        <taxon>Bacteria</taxon>
        <taxon>Pseudomonadati</taxon>
        <taxon>Bacteroidota</taxon>
        <taxon>Bacteroidia</taxon>
        <taxon>Bacteroidales</taxon>
        <taxon>Porphyromonadaceae</taxon>
        <taxon>Porphyromonas</taxon>
    </lineage>
</organism>
<dbReference type="AlphaFoldDB" id="T1CN29"/>
<evidence type="ECO:0000313" key="1">
    <source>
        <dbReference type="EMBL" id="GAD05192.1"/>
    </source>
</evidence>
<comment type="caution">
    <text evidence="1">The sequence shown here is derived from an EMBL/GenBank/DDBJ whole genome shotgun (WGS) entry which is preliminary data.</text>
</comment>
<protein>
    <submittedName>
        <fullName evidence="1">Uncharacterized protein</fullName>
    </submittedName>
</protein>
<name>T1CN29_9PORP</name>
<dbReference type="EMBL" id="BAOU01000021">
    <property type="protein sequence ID" value="GAD05192.1"/>
    <property type="molecule type" value="Genomic_DNA"/>
</dbReference>
<evidence type="ECO:0000313" key="2">
    <source>
        <dbReference type="Proteomes" id="UP000018031"/>
    </source>
</evidence>
<gene>
    <name evidence="1" type="ORF">PORCRE_892</name>
</gene>
<sequence length="39" mass="4418">MAENEFPICYLCLRMKKGEGFSLLFVTNCEENEALSLSS</sequence>
<reference evidence="2" key="1">
    <citation type="journal article" date="2013" name="Genome">
        <title>Draft Genome Sequences of Porphyromonas crevioricanis JCM 15906T and Porphyromonas cansulci JCM 13913T Isolated from a Canine Oral Cavity.</title>
        <authorList>
            <person name="Sakamoto M."/>
            <person name="Tanaka N."/>
            <person name="Shiwa Y."/>
            <person name="Yoshikawa H."/>
            <person name="Ohkuma M."/>
        </authorList>
    </citation>
    <scope>NUCLEOTIDE SEQUENCE [LARGE SCALE GENOMIC DNA]</scope>
    <source>
        <strain evidence="2">JCM 15906</strain>
    </source>
</reference>
<proteinExistence type="predicted"/>